<dbReference type="Proteomes" id="UP000245698">
    <property type="component" value="Unassembled WGS sequence"/>
</dbReference>
<sequence length="121" mass="13901">MAAVIEAVSRGKPDLIMRLTRLQSLDQKEVSMSESQTTTNRDEIRQWAEDRGGRTAVVRTKGEGGILRIDFGEPEEKLEPIEWDEFFRIFDENNLAFLYQDETGGGKNSRFNKFIDRKQSG</sequence>
<name>A0A2P9AKW8_9HYPH</name>
<keyword evidence="2" id="KW-1185">Reference proteome</keyword>
<accession>A0A2P9AKW8</accession>
<dbReference type="AlphaFoldDB" id="A0A2P9AKW8"/>
<organism evidence="1 2">
    <name type="scientific">Mesorhizobium delmotii</name>
    <dbReference type="NCBI Taxonomy" id="1631247"/>
    <lineage>
        <taxon>Bacteria</taxon>
        <taxon>Pseudomonadati</taxon>
        <taxon>Pseudomonadota</taxon>
        <taxon>Alphaproteobacteria</taxon>
        <taxon>Hyphomicrobiales</taxon>
        <taxon>Phyllobacteriaceae</taxon>
        <taxon>Mesorhizobium</taxon>
    </lineage>
</organism>
<evidence type="ECO:0000313" key="1">
    <source>
        <dbReference type="EMBL" id="SJM31776.1"/>
    </source>
</evidence>
<evidence type="ECO:0000313" key="2">
    <source>
        <dbReference type="Proteomes" id="UP000245698"/>
    </source>
</evidence>
<proteinExistence type="predicted"/>
<gene>
    <name evidence="1" type="ORF">BQ8482_210008</name>
</gene>
<dbReference type="EMBL" id="FUIG01000028">
    <property type="protein sequence ID" value="SJM31776.1"/>
    <property type="molecule type" value="Genomic_DNA"/>
</dbReference>
<protein>
    <submittedName>
        <fullName evidence="1">Uncharacterized protein</fullName>
    </submittedName>
</protein>
<reference evidence="2" key="1">
    <citation type="submission" date="2016-12" db="EMBL/GenBank/DDBJ databases">
        <authorList>
            <person name="Brunel B."/>
        </authorList>
    </citation>
    <scope>NUCLEOTIDE SEQUENCE [LARGE SCALE GENOMIC DNA]</scope>
</reference>